<dbReference type="InterPro" id="IPR016461">
    <property type="entry name" value="COMT-like"/>
</dbReference>
<accession>A0ABR1UHN3</accession>
<sequence>MTKESSEHILLKLSNSLSKNAKTVSDHLIATKHPQPSFIKGAPVTTIPEDSPDAVKKALETLMEDAMGIFQLAAGPSHFLLHHMVNVSHHLRPEAGSANDRGWQYESFICLQWLSHFNIFLLVPLDGTISYPRLADLAGVPEWRLKSVLRMAMTNRLFVEPTPGVVGHSAASATLAVHPNHKFYRFWASEIIAPSAAAMVEAHAKGNDATPFNVAFDTELPLYQYIGKRPQLMRAFDGIMSQMAASPSTSPQHLVDGFDWTAIGKGLVFDVGGNLGESCVALARAFPKLEFVVQDLEHIVEEGKRNIRSPKYDDVRDRIAFEAHDFFQEQRPTIASADVYLLRQILHNWDVENSIRILSKLAKSLRRGAHIIVMDFVMPQPGSILSTRERLLRYKDLVMMQLFNSQERDVTDWIAIIAQVQPRLRITGVSQPNGSDFSLLDIVLEED</sequence>
<dbReference type="RefSeq" id="XP_066713856.1">
    <property type="nucleotide sequence ID" value="XM_066860267.1"/>
</dbReference>
<dbReference type="PANTHER" id="PTHR43712">
    <property type="entry name" value="PUTATIVE (AFU_ORTHOLOGUE AFUA_4G14580)-RELATED"/>
    <property type="match status" value="1"/>
</dbReference>
<evidence type="ECO:0000313" key="5">
    <source>
        <dbReference type="EMBL" id="KAK8058410.1"/>
    </source>
</evidence>
<dbReference type="InterPro" id="IPR001077">
    <property type="entry name" value="COMT_C"/>
</dbReference>
<dbReference type="InterPro" id="IPR036388">
    <property type="entry name" value="WH-like_DNA-bd_sf"/>
</dbReference>
<dbReference type="Gene3D" id="1.10.10.10">
    <property type="entry name" value="Winged helix-like DNA-binding domain superfamily/Winged helix DNA-binding domain"/>
    <property type="match status" value="1"/>
</dbReference>
<comment type="caution">
    <text evidence="5">The sequence shown here is derived from an EMBL/GenBank/DDBJ whole genome shotgun (WGS) entry which is preliminary data.</text>
</comment>
<dbReference type="Gene3D" id="3.40.50.150">
    <property type="entry name" value="Vaccinia Virus protein VP39"/>
    <property type="match status" value="1"/>
</dbReference>
<organism evidence="5 6">
    <name type="scientific">Apiospora phragmitis</name>
    <dbReference type="NCBI Taxonomy" id="2905665"/>
    <lineage>
        <taxon>Eukaryota</taxon>
        <taxon>Fungi</taxon>
        <taxon>Dikarya</taxon>
        <taxon>Ascomycota</taxon>
        <taxon>Pezizomycotina</taxon>
        <taxon>Sordariomycetes</taxon>
        <taxon>Xylariomycetidae</taxon>
        <taxon>Amphisphaeriales</taxon>
        <taxon>Apiosporaceae</taxon>
        <taxon>Apiospora</taxon>
    </lineage>
</organism>
<evidence type="ECO:0000259" key="4">
    <source>
        <dbReference type="Pfam" id="PF00891"/>
    </source>
</evidence>
<reference evidence="5 6" key="1">
    <citation type="submission" date="2023-01" db="EMBL/GenBank/DDBJ databases">
        <title>Analysis of 21 Apiospora genomes using comparative genomics revels a genus with tremendous synthesis potential of carbohydrate active enzymes and secondary metabolites.</title>
        <authorList>
            <person name="Sorensen T."/>
        </authorList>
    </citation>
    <scope>NUCLEOTIDE SEQUENCE [LARGE SCALE GENOMIC DNA]</scope>
    <source>
        <strain evidence="5 6">CBS 135458</strain>
    </source>
</reference>
<keyword evidence="2" id="KW-0808">Transferase</keyword>
<evidence type="ECO:0000313" key="6">
    <source>
        <dbReference type="Proteomes" id="UP001480595"/>
    </source>
</evidence>
<protein>
    <recommendedName>
        <fullName evidence="4">O-methyltransferase C-terminal domain-containing protein</fullName>
    </recommendedName>
</protein>
<dbReference type="InterPro" id="IPR036390">
    <property type="entry name" value="WH_DNA-bd_sf"/>
</dbReference>
<evidence type="ECO:0000256" key="2">
    <source>
        <dbReference type="ARBA" id="ARBA00022679"/>
    </source>
</evidence>
<dbReference type="EMBL" id="JAQQWL010000009">
    <property type="protein sequence ID" value="KAK8058410.1"/>
    <property type="molecule type" value="Genomic_DNA"/>
</dbReference>
<evidence type="ECO:0000256" key="1">
    <source>
        <dbReference type="ARBA" id="ARBA00022603"/>
    </source>
</evidence>
<dbReference type="SUPFAM" id="SSF53335">
    <property type="entry name" value="S-adenosyl-L-methionine-dependent methyltransferases"/>
    <property type="match status" value="1"/>
</dbReference>
<keyword evidence="1" id="KW-0489">Methyltransferase</keyword>
<keyword evidence="6" id="KW-1185">Reference proteome</keyword>
<dbReference type="GeneID" id="92093330"/>
<gene>
    <name evidence="5" type="ORF">PG994_008858</name>
</gene>
<dbReference type="PANTHER" id="PTHR43712:SF19">
    <property type="entry name" value="DUAL O-METHYLTRANSFERASE_FAD-DEPENDENT MONOOXYGENASE ELCB"/>
    <property type="match status" value="1"/>
</dbReference>
<dbReference type="Proteomes" id="UP001480595">
    <property type="component" value="Unassembled WGS sequence"/>
</dbReference>
<dbReference type="SUPFAM" id="SSF46785">
    <property type="entry name" value="Winged helix' DNA-binding domain"/>
    <property type="match status" value="1"/>
</dbReference>
<dbReference type="InterPro" id="IPR029063">
    <property type="entry name" value="SAM-dependent_MTases_sf"/>
</dbReference>
<dbReference type="Pfam" id="PF00891">
    <property type="entry name" value="Methyltransf_2"/>
    <property type="match status" value="1"/>
</dbReference>
<keyword evidence="3" id="KW-0949">S-adenosyl-L-methionine</keyword>
<dbReference type="PROSITE" id="PS51683">
    <property type="entry name" value="SAM_OMT_II"/>
    <property type="match status" value="1"/>
</dbReference>
<feature type="domain" description="O-methyltransferase C-terminal" evidence="4">
    <location>
        <begin position="204"/>
        <end position="418"/>
    </location>
</feature>
<name>A0ABR1UHN3_9PEZI</name>
<proteinExistence type="predicted"/>
<evidence type="ECO:0000256" key="3">
    <source>
        <dbReference type="ARBA" id="ARBA00022691"/>
    </source>
</evidence>